<dbReference type="InterPro" id="IPR016783">
    <property type="entry name" value="Biofilm_formation_YmcA"/>
</dbReference>
<comment type="caution">
    <text evidence="1">The sequence shown here is derived from an EMBL/GenBank/DDBJ whole genome shotgun (WGS) entry which is preliminary data.</text>
</comment>
<proteinExistence type="predicted"/>
<dbReference type="PIRSF" id="PIRSF021287">
    <property type="entry name" value="Biofilm_formation_YmcA"/>
    <property type="match status" value="1"/>
</dbReference>
<evidence type="ECO:0000313" key="1">
    <source>
        <dbReference type="EMBL" id="MDT2810345.1"/>
    </source>
</evidence>
<accession>A0AAW8TZQ5</accession>
<protein>
    <submittedName>
        <fullName evidence="1">YlbF family regulator</fullName>
    </submittedName>
</protein>
<gene>
    <name evidence="1" type="ORF">P7H43_07605</name>
</gene>
<dbReference type="AlphaFoldDB" id="A0AAW8TZQ5"/>
<sequence>MKSILDTEAAVKQAVEQLDRLLCDLPQVQEFQALAAKVRNNQTIAQLENEIKEAQQAAVQFGHYGKENAQKAALKKADELTQAYDRHPLVVAYRAQLIEVNDVIQYVTQRIQRGVEELE</sequence>
<evidence type="ECO:0000313" key="2">
    <source>
        <dbReference type="Proteomes" id="UP001256711"/>
    </source>
</evidence>
<dbReference type="SUPFAM" id="SSF158622">
    <property type="entry name" value="YheA/YmcA-like"/>
    <property type="match status" value="1"/>
</dbReference>
<dbReference type="Gene3D" id="1.20.1500.10">
    <property type="entry name" value="YheA/YmcA-like"/>
    <property type="match status" value="1"/>
</dbReference>
<dbReference type="Proteomes" id="UP001256711">
    <property type="component" value="Unassembled WGS sequence"/>
</dbReference>
<dbReference type="Pfam" id="PF06133">
    <property type="entry name" value="Com_YlbF"/>
    <property type="match status" value="1"/>
</dbReference>
<dbReference type="InterPro" id="IPR023378">
    <property type="entry name" value="YheA/YmcA-like_dom_sf"/>
</dbReference>
<dbReference type="InterPro" id="IPR010368">
    <property type="entry name" value="Com_YlbF"/>
</dbReference>
<dbReference type="PANTHER" id="PTHR38448">
    <property type="entry name" value="REGULATORY PROTEIN YLBF-RELATED"/>
    <property type="match status" value="1"/>
</dbReference>
<dbReference type="GeneID" id="78364741"/>
<reference evidence="1" key="1">
    <citation type="submission" date="2023-03" db="EMBL/GenBank/DDBJ databases">
        <authorList>
            <person name="Shen W."/>
            <person name="Cai J."/>
        </authorList>
    </citation>
    <scope>NUCLEOTIDE SEQUENCE</scope>
    <source>
        <strain evidence="1">B226-2</strain>
    </source>
</reference>
<name>A0AAW8TZQ5_9ENTE</name>
<organism evidence="1 2">
    <name type="scientific">Enterococcus asini</name>
    <dbReference type="NCBI Taxonomy" id="57732"/>
    <lineage>
        <taxon>Bacteria</taxon>
        <taxon>Bacillati</taxon>
        <taxon>Bacillota</taxon>
        <taxon>Bacilli</taxon>
        <taxon>Lactobacillales</taxon>
        <taxon>Enterococcaceae</taxon>
        <taxon>Enterococcus</taxon>
    </lineage>
</organism>
<dbReference type="EMBL" id="JARQBJ010000003">
    <property type="protein sequence ID" value="MDT2810345.1"/>
    <property type="molecule type" value="Genomic_DNA"/>
</dbReference>
<dbReference type="PANTHER" id="PTHR38448:SF1">
    <property type="entry name" value="YLBF FAMILY REGULATOR"/>
    <property type="match status" value="1"/>
</dbReference>
<dbReference type="InterPro" id="IPR052767">
    <property type="entry name" value="Bact_com_dev_regulator"/>
</dbReference>
<dbReference type="RefSeq" id="WP_010754673.1">
    <property type="nucleotide sequence ID" value="NZ_JAQESC010000003.1"/>
</dbReference>